<proteinExistence type="predicted"/>
<keyword evidence="2" id="KW-1185">Reference proteome</keyword>
<sequence length="80" mass="8691">MSIAADHLIEVARERLREFGIDLEIESPKRRAQHVDAIATLSRAGASARYAVLVKELTLTSVVRVAAPRPPILSWSSVAG</sequence>
<organism evidence="1 2">
    <name type="scientific">Phytohabitans maris</name>
    <dbReference type="NCBI Taxonomy" id="3071409"/>
    <lineage>
        <taxon>Bacteria</taxon>
        <taxon>Bacillati</taxon>
        <taxon>Actinomycetota</taxon>
        <taxon>Actinomycetes</taxon>
        <taxon>Micromonosporales</taxon>
        <taxon>Micromonosporaceae</taxon>
    </lineage>
</organism>
<dbReference type="RefSeq" id="WP_308710239.1">
    <property type="nucleotide sequence ID" value="NZ_JAVHUY010000001.1"/>
</dbReference>
<reference evidence="1 2" key="1">
    <citation type="submission" date="2023-08" db="EMBL/GenBank/DDBJ databases">
        <title>Phytohabitans sansha sp. nov., isolated from marine sediment.</title>
        <authorList>
            <person name="Zhao Y."/>
            <person name="Yi K."/>
        </authorList>
    </citation>
    <scope>NUCLEOTIDE SEQUENCE [LARGE SCALE GENOMIC DNA]</scope>
    <source>
        <strain evidence="1 2">ZYX-F-186</strain>
    </source>
</reference>
<accession>A0ABU0Z7D6</accession>
<comment type="caution">
    <text evidence="1">The sequence shown here is derived from an EMBL/GenBank/DDBJ whole genome shotgun (WGS) entry which is preliminary data.</text>
</comment>
<dbReference type="Proteomes" id="UP001230908">
    <property type="component" value="Unassembled WGS sequence"/>
</dbReference>
<evidence type="ECO:0000313" key="1">
    <source>
        <dbReference type="EMBL" id="MDQ7902968.1"/>
    </source>
</evidence>
<dbReference type="EMBL" id="JAVHUY010000001">
    <property type="protein sequence ID" value="MDQ7902968.1"/>
    <property type="molecule type" value="Genomic_DNA"/>
</dbReference>
<gene>
    <name evidence="1" type="ORF">RB614_00350</name>
</gene>
<evidence type="ECO:0000313" key="2">
    <source>
        <dbReference type="Proteomes" id="UP001230908"/>
    </source>
</evidence>
<name>A0ABU0Z7D6_9ACTN</name>
<protein>
    <submittedName>
        <fullName evidence="1">Uncharacterized protein</fullName>
    </submittedName>
</protein>